<dbReference type="Proteomes" id="UP001215598">
    <property type="component" value="Unassembled WGS sequence"/>
</dbReference>
<protein>
    <submittedName>
        <fullName evidence="2">Uncharacterized protein</fullName>
    </submittedName>
</protein>
<accession>A0AAD7H4V7</accession>
<name>A0AAD7H4V7_9AGAR</name>
<reference evidence="2" key="1">
    <citation type="submission" date="2023-03" db="EMBL/GenBank/DDBJ databases">
        <title>Massive genome expansion in bonnet fungi (Mycena s.s.) driven by repeated elements and novel gene families across ecological guilds.</title>
        <authorList>
            <consortium name="Lawrence Berkeley National Laboratory"/>
            <person name="Harder C.B."/>
            <person name="Miyauchi S."/>
            <person name="Viragh M."/>
            <person name="Kuo A."/>
            <person name="Thoen E."/>
            <person name="Andreopoulos B."/>
            <person name="Lu D."/>
            <person name="Skrede I."/>
            <person name="Drula E."/>
            <person name="Henrissat B."/>
            <person name="Morin E."/>
            <person name="Kohler A."/>
            <person name="Barry K."/>
            <person name="LaButti K."/>
            <person name="Morin E."/>
            <person name="Salamov A."/>
            <person name="Lipzen A."/>
            <person name="Mereny Z."/>
            <person name="Hegedus B."/>
            <person name="Baldrian P."/>
            <person name="Stursova M."/>
            <person name="Weitz H."/>
            <person name="Taylor A."/>
            <person name="Grigoriev I.V."/>
            <person name="Nagy L.G."/>
            <person name="Martin F."/>
            <person name="Kauserud H."/>
        </authorList>
    </citation>
    <scope>NUCLEOTIDE SEQUENCE</scope>
    <source>
        <strain evidence="2">CBHHK182m</strain>
    </source>
</reference>
<evidence type="ECO:0000256" key="1">
    <source>
        <dbReference type="SAM" id="MobiDB-lite"/>
    </source>
</evidence>
<dbReference type="AlphaFoldDB" id="A0AAD7H4V7"/>
<feature type="compositionally biased region" description="Acidic residues" evidence="1">
    <location>
        <begin position="127"/>
        <end position="136"/>
    </location>
</feature>
<proteinExistence type="predicted"/>
<evidence type="ECO:0000313" key="3">
    <source>
        <dbReference type="Proteomes" id="UP001215598"/>
    </source>
</evidence>
<comment type="caution">
    <text evidence="2">The sequence shown here is derived from an EMBL/GenBank/DDBJ whole genome shotgun (WGS) entry which is preliminary data.</text>
</comment>
<organism evidence="2 3">
    <name type="scientific">Mycena metata</name>
    <dbReference type="NCBI Taxonomy" id="1033252"/>
    <lineage>
        <taxon>Eukaryota</taxon>
        <taxon>Fungi</taxon>
        <taxon>Dikarya</taxon>
        <taxon>Basidiomycota</taxon>
        <taxon>Agaricomycotina</taxon>
        <taxon>Agaricomycetes</taxon>
        <taxon>Agaricomycetidae</taxon>
        <taxon>Agaricales</taxon>
        <taxon>Marasmiineae</taxon>
        <taxon>Mycenaceae</taxon>
        <taxon>Mycena</taxon>
    </lineage>
</organism>
<dbReference type="EMBL" id="JARKIB010000368">
    <property type="protein sequence ID" value="KAJ7712376.1"/>
    <property type="molecule type" value="Genomic_DNA"/>
</dbReference>
<dbReference type="PROSITE" id="PS51257">
    <property type="entry name" value="PROKAR_LIPOPROTEIN"/>
    <property type="match status" value="1"/>
</dbReference>
<sequence length="236" mass="25867">MAQVKANLRLFSSEFAELAEGSGTAHVSAGCWLSDDNEDFFESKEDGNVSNAVSIPTMEDLLATANDTSDTESYEYTPSDLDGVEYFLQLLQESDSDSDHESMPDLQAVSDSDSNCDSMPDLQCASDSDDEEDGERDAECSPNFSAYNSSDCECDIPRTTSVYGPDRPPPSFEDDHSDIADWVEISVNEWLSNQMDTEEEKITLSFDTAMLANTAGTPNIETELYDSGASHHMSPH</sequence>
<feature type="region of interest" description="Disordered" evidence="1">
    <location>
        <begin position="94"/>
        <end position="144"/>
    </location>
</feature>
<keyword evidence="3" id="KW-1185">Reference proteome</keyword>
<evidence type="ECO:0000313" key="2">
    <source>
        <dbReference type="EMBL" id="KAJ7712376.1"/>
    </source>
</evidence>
<gene>
    <name evidence="2" type="ORF">B0H16DRAFT_1744214</name>
</gene>